<reference evidence="6 7" key="1">
    <citation type="submission" date="2018-05" db="EMBL/GenBank/DDBJ databases">
        <title>Genomic Encyclopedia of Type Strains, Phase IV (KMG-IV): sequencing the most valuable type-strain genomes for metagenomic binning, comparative biology and taxonomic classification.</title>
        <authorList>
            <person name="Goeker M."/>
        </authorList>
    </citation>
    <scope>NUCLEOTIDE SEQUENCE [LARGE SCALE GENOMIC DNA]</scope>
    <source>
        <strain evidence="6 7">DSM 23606</strain>
    </source>
</reference>
<dbReference type="Pfam" id="PF13410">
    <property type="entry name" value="GST_C_2"/>
    <property type="match status" value="1"/>
</dbReference>
<dbReference type="InterPro" id="IPR004045">
    <property type="entry name" value="Glutathione_S-Trfase_N"/>
</dbReference>
<dbReference type="Gene3D" id="1.20.1050.10">
    <property type="match status" value="1"/>
</dbReference>
<comment type="caution">
    <text evidence="6">The sequence shown here is derived from an EMBL/GenBank/DDBJ whole genome shotgun (WGS) entry which is preliminary data.</text>
</comment>
<dbReference type="SFLD" id="SFLDG01152">
    <property type="entry name" value="Main.3:_Omega-_and_Tau-like"/>
    <property type="match status" value="1"/>
</dbReference>
<dbReference type="GO" id="GO:0004364">
    <property type="term" value="F:glutathione transferase activity"/>
    <property type="evidence" value="ECO:0007669"/>
    <property type="project" value="UniProtKB-EC"/>
</dbReference>
<evidence type="ECO:0000256" key="3">
    <source>
        <dbReference type="ARBA" id="ARBA00047960"/>
    </source>
</evidence>
<dbReference type="Proteomes" id="UP000246569">
    <property type="component" value="Unassembled WGS sequence"/>
</dbReference>
<dbReference type="PANTHER" id="PTHR43968">
    <property type="match status" value="1"/>
</dbReference>
<name>A0A317N0A4_9GAMM</name>
<dbReference type="InterPro" id="IPR010987">
    <property type="entry name" value="Glutathione-S-Trfase_C-like"/>
</dbReference>
<dbReference type="EC" id="2.5.1.18" evidence="1"/>
<dbReference type="RefSeq" id="WP_110016897.1">
    <property type="nucleotide sequence ID" value="NZ_QGTJ01000001.1"/>
</dbReference>
<organism evidence="6 7">
    <name type="scientific">Plasticicumulans acidivorans</name>
    <dbReference type="NCBI Taxonomy" id="886464"/>
    <lineage>
        <taxon>Bacteria</taxon>
        <taxon>Pseudomonadati</taxon>
        <taxon>Pseudomonadota</taxon>
        <taxon>Gammaproteobacteria</taxon>
        <taxon>Candidatus Competibacteraceae</taxon>
        <taxon>Plasticicumulans</taxon>
    </lineage>
</organism>
<dbReference type="InterPro" id="IPR036282">
    <property type="entry name" value="Glutathione-S-Trfase_C_sf"/>
</dbReference>
<sequence length="217" mass="24497">MTLELVSFPLCPFVQRAVIALREKGVPFTVSYIDLDAPPEWFLEMSPLGKVPLLQVDGTVLFESAVINEFLDETHPPRMLPEAALQRARARAWIEFASGQIGRQYMMLTVATEAAFDEQRRASRRELVHLEAALGAGPLYAGEHFSLVDAAIAPWFMRLQLMEDAHALGMLDGMPKLAAWGQALCARESVRQSVPEHFDAQFRARFRRHEGWFGQFL</sequence>
<dbReference type="PROSITE" id="PS50405">
    <property type="entry name" value="GST_CTER"/>
    <property type="match status" value="1"/>
</dbReference>
<dbReference type="SUPFAM" id="SSF47616">
    <property type="entry name" value="GST C-terminal domain-like"/>
    <property type="match status" value="1"/>
</dbReference>
<evidence type="ECO:0000256" key="1">
    <source>
        <dbReference type="ARBA" id="ARBA00012452"/>
    </source>
</evidence>
<dbReference type="InterPro" id="IPR045073">
    <property type="entry name" value="Omega/Tau-like"/>
</dbReference>
<dbReference type="InterPro" id="IPR036249">
    <property type="entry name" value="Thioredoxin-like_sf"/>
</dbReference>
<dbReference type="PROSITE" id="PS50404">
    <property type="entry name" value="GST_NTER"/>
    <property type="match status" value="1"/>
</dbReference>
<keyword evidence="2 6" id="KW-0808">Transferase</keyword>
<comment type="catalytic activity">
    <reaction evidence="3">
        <text>RX + glutathione = an S-substituted glutathione + a halide anion + H(+)</text>
        <dbReference type="Rhea" id="RHEA:16437"/>
        <dbReference type="ChEBI" id="CHEBI:15378"/>
        <dbReference type="ChEBI" id="CHEBI:16042"/>
        <dbReference type="ChEBI" id="CHEBI:17792"/>
        <dbReference type="ChEBI" id="CHEBI:57925"/>
        <dbReference type="ChEBI" id="CHEBI:90779"/>
        <dbReference type="EC" id="2.5.1.18"/>
    </reaction>
</comment>
<feature type="domain" description="GST C-terminal" evidence="5">
    <location>
        <begin position="83"/>
        <end position="206"/>
    </location>
</feature>
<evidence type="ECO:0000256" key="2">
    <source>
        <dbReference type="ARBA" id="ARBA00022679"/>
    </source>
</evidence>
<evidence type="ECO:0000313" key="6">
    <source>
        <dbReference type="EMBL" id="PWV65915.1"/>
    </source>
</evidence>
<dbReference type="AlphaFoldDB" id="A0A317N0A4"/>
<dbReference type="SUPFAM" id="SSF52833">
    <property type="entry name" value="Thioredoxin-like"/>
    <property type="match status" value="1"/>
</dbReference>
<accession>A0A317N0A4</accession>
<dbReference type="PROSITE" id="PS51354">
    <property type="entry name" value="GLUTAREDOXIN_2"/>
    <property type="match status" value="1"/>
</dbReference>
<dbReference type="PANTHER" id="PTHR43968:SF6">
    <property type="entry name" value="GLUTATHIONE S-TRANSFERASE OMEGA"/>
    <property type="match status" value="1"/>
</dbReference>
<feature type="domain" description="GST N-terminal" evidence="4">
    <location>
        <begin position="1"/>
        <end position="79"/>
    </location>
</feature>
<dbReference type="SFLD" id="SFLDS00019">
    <property type="entry name" value="Glutathione_Transferase_(cytos"/>
    <property type="match status" value="1"/>
</dbReference>
<evidence type="ECO:0000313" key="7">
    <source>
        <dbReference type="Proteomes" id="UP000246569"/>
    </source>
</evidence>
<dbReference type="Pfam" id="PF13409">
    <property type="entry name" value="GST_N_2"/>
    <property type="match status" value="1"/>
</dbReference>
<keyword evidence="7" id="KW-1185">Reference proteome</keyword>
<dbReference type="OrthoDB" id="9782992at2"/>
<dbReference type="Gene3D" id="3.40.30.10">
    <property type="entry name" value="Glutaredoxin"/>
    <property type="match status" value="1"/>
</dbReference>
<dbReference type="InterPro" id="IPR050983">
    <property type="entry name" value="GST_Omega/HSP26"/>
</dbReference>
<dbReference type="GO" id="GO:0005737">
    <property type="term" value="C:cytoplasm"/>
    <property type="evidence" value="ECO:0007669"/>
    <property type="project" value="TreeGrafter"/>
</dbReference>
<proteinExistence type="predicted"/>
<evidence type="ECO:0000259" key="5">
    <source>
        <dbReference type="PROSITE" id="PS50405"/>
    </source>
</evidence>
<protein>
    <recommendedName>
        <fullName evidence="1">glutathione transferase</fullName>
        <ecNumber evidence="1">2.5.1.18</ecNumber>
    </recommendedName>
</protein>
<dbReference type="SFLD" id="SFLDG00358">
    <property type="entry name" value="Main_(cytGST)"/>
    <property type="match status" value="1"/>
</dbReference>
<dbReference type="CDD" id="cd00570">
    <property type="entry name" value="GST_N_family"/>
    <property type="match status" value="1"/>
</dbReference>
<dbReference type="EMBL" id="QGTJ01000001">
    <property type="protein sequence ID" value="PWV65915.1"/>
    <property type="molecule type" value="Genomic_DNA"/>
</dbReference>
<gene>
    <name evidence="6" type="ORF">C7443_101401</name>
</gene>
<dbReference type="InterPro" id="IPR040079">
    <property type="entry name" value="Glutathione_S-Trfase"/>
</dbReference>
<evidence type="ECO:0000259" key="4">
    <source>
        <dbReference type="PROSITE" id="PS50404"/>
    </source>
</evidence>